<keyword evidence="2" id="KW-0472">Membrane</keyword>
<dbReference type="AlphaFoldDB" id="A0AAV8UE60"/>
<accession>A0AAV8UE60</accession>
<protein>
    <recommendedName>
        <fullName evidence="5">Transmembrane protein</fullName>
    </recommendedName>
</protein>
<keyword evidence="2" id="KW-1133">Transmembrane helix</keyword>
<proteinExistence type="predicted"/>
<keyword evidence="2" id="KW-0812">Transmembrane</keyword>
<sequence>MARLQRLRRSVVAMRDDAWATFEEHRLFLSVAGSVLTALGALYTYEHRRFQQHELEKKIASLEEEHQHHHASGRFHRVKLITKFAFPMITVAGIVGYVIGFRTGHAAGARRQASDVVAGKKALQKLEGEQLQRILVAKARLQPNQIRKRVLERLRSRRKKEPAGSSPTLPMIPATSAKKAAP</sequence>
<keyword evidence="4" id="KW-1185">Reference proteome</keyword>
<dbReference type="Proteomes" id="UP001157974">
    <property type="component" value="Unassembled WGS sequence"/>
</dbReference>
<evidence type="ECO:0000313" key="4">
    <source>
        <dbReference type="Proteomes" id="UP001157974"/>
    </source>
</evidence>
<feature type="region of interest" description="Disordered" evidence="1">
    <location>
        <begin position="153"/>
        <end position="182"/>
    </location>
</feature>
<organism evidence="3 4">
    <name type="scientific">Rhodosorus marinus</name>
    <dbReference type="NCBI Taxonomy" id="101924"/>
    <lineage>
        <taxon>Eukaryota</taxon>
        <taxon>Rhodophyta</taxon>
        <taxon>Stylonematophyceae</taxon>
        <taxon>Stylonematales</taxon>
        <taxon>Stylonemataceae</taxon>
        <taxon>Rhodosorus</taxon>
    </lineage>
</organism>
<gene>
    <name evidence="3" type="ORF">NDN08_000027</name>
</gene>
<evidence type="ECO:0000256" key="1">
    <source>
        <dbReference type="SAM" id="MobiDB-lite"/>
    </source>
</evidence>
<evidence type="ECO:0000256" key="2">
    <source>
        <dbReference type="SAM" id="Phobius"/>
    </source>
</evidence>
<feature type="transmembrane region" description="Helical" evidence="2">
    <location>
        <begin position="84"/>
        <end position="101"/>
    </location>
</feature>
<dbReference type="EMBL" id="JAMWBK010000013">
    <property type="protein sequence ID" value="KAJ8900726.1"/>
    <property type="molecule type" value="Genomic_DNA"/>
</dbReference>
<reference evidence="3 4" key="1">
    <citation type="journal article" date="2023" name="Nat. Commun.">
        <title>Origin of minicircular mitochondrial genomes in red algae.</title>
        <authorList>
            <person name="Lee Y."/>
            <person name="Cho C.H."/>
            <person name="Lee Y.M."/>
            <person name="Park S.I."/>
            <person name="Yang J.H."/>
            <person name="West J.A."/>
            <person name="Bhattacharya D."/>
            <person name="Yoon H.S."/>
        </authorList>
    </citation>
    <scope>NUCLEOTIDE SEQUENCE [LARGE SCALE GENOMIC DNA]</scope>
    <source>
        <strain evidence="3 4">CCMP1338</strain>
        <tissue evidence="3">Whole cell</tissue>
    </source>
</reference>
<evidence type="ECO:0008006" key="5">
    <source>
        <dbReference type="Google" id="ProtNLM"/>
    </source>
</evidence>
<feature type="transmembrane region" description="Helical" evidence="2">
    <location>
        <begin position="27"/>
        <end position="45"/>
    </location>
</feature>
<evidence type="ECO:0000313" key="3">
    <source>
        <dbReference type="EMBL" id="KAJ8900726.1"/>
    </source>
</evidence>
<comment type="caution">
    <text evidence="3">The sequence shown here is derived from an EMBL/GenBank/DDBJ whole genome shotgun (WGS) entry which is preliminary data.</text>
</comment>
<name>A0AAV8UE60_9RHOD</name>